<dbReference type="EMBL" id="BMHI01000002">
    <property type="protein sequence ID" value="GGB23613.1"/>
    <property type="molecule type" value="Genomic_DNA"/>
</dbReference>
<accession>A0A916SZN1</accession>
<keyword evidence="1" id="KW-0472">Membrane</keyword>
<evidence type="ECO:0000313" key="4">
    <source>
        <dbReference type="Proteomes" id="UP000636793"/>
    </source>
</evidence>
<organism evidence="3 4">
    <name type="scientific">Flexivirga endophytica</name>
    <dbReference type="NCBI Taxonomy" id="1849103"/>
    <lineage>
        <taxon>Bacteria</taxon>
        <taxon>Bacillati</taxon>
        <taxon>Actinomycetota</taxon>
        <taxon>Actinomycetes</taxon>
        <taxon>Micrococcales</taxon>
        <taxon>Dermacoccaceae</taxon>
        <taxon>Flexivirga</taxon>
    </lineage>
</organism>
<dbReference type="RefSeq" id="WP_188836546.1">
    <property type="nucleotide sequence ID" value="NZ_BMHI01000002.1"/>
</dbReference>
<gene>
    <name evidence="3" type="ORF">GCM10011492_11850</name>
</gene>
<feature type="domain" description="DUF1206" evidence="2">
    <location>
        <begin position="105"/>
        <end position="165"/>
    </location>
</feature>
<feature type="transmembrane region" description="Helical" evidence="1">
    <location>
        <begin position="144"/>
        <end position="161"/>
    </location>
</feature>
<sequence>MNDARDGVRQVKNSRTLDVGARAGFVASGMLHLLIGYLALRVAFHKSGKNPDQSGALATLAQNGAGKALLIVFVVGFVALALWQLARVFIAAEVKDRFQSGALVVIYLTMGWSALSFARGKGRSSRSTSTDFTATVMKQSGGRWLVAIIGLVIIGVGIYHVQKGIRTRFMEELREHPGTAITWSGRVGYAAKGIALGIVGVLFVVAAAKHRSSHASGLDGALSALQRATGGQLLLTLMGLGLAAFGVYSLARVRFGRV</sequence>
<dbReference type="Proteomes" id="UP000636793">
    <property type="component" value="Unassembled WGS sequence"/>
</dbReference>
<dbReference type="InterPro" id="IPR009597">
    <property type="entry name" value="DUF1206"/>
</dbReference>
<comment type="caution">
    <text evidence="3">The sequence shown here is derived from an EMBL/GenBank/DDBJ whole genome shotgun (WGS) entry which is preliminary data.</text>
</comment>
<reference evidence="3" key="2">
    <citation type="submission" date="2020-09" db="EMBL/GenBank/DDBJ databases">
        <authorList>
            <person name="Sun Q."/>
            <person name="Zhou Y."/>
        </authorList>
    </citation>
    <scope>NUCLEOTIDE SEQUENCE</scope>
    <source>
        <strain evidence="3">CGMCC 1.15085</strain>
    </source>
</reference>
<evidence type="ECO:0000259" key="2">
    <source>
        <dbReference type="Pfam" id="PF06724"/>
    </source>
</evidence>
<keyword evidence="4" id="KW-1185">Reference proteome</keyword>
<feature type="transmembrane region" description="Helical" evidence="1">
    <location>
        <begin position="98"/>
        <end position="118"/>
    </location>
</feature>
<feature type="transmembrane region" description="Helical" evidence="1">
    <location>
        <begin position="228"/>
        <end position="251"/>
    </location>
</feature>
<dbReference type="Pfam" id="PF06724">
    <property type="entry name" value="DUF1206"/>
    <property type="match status" value="3"/>
</dbReference>
<proteinExistence type="predicted"/>
<protein>
    <submittedName>
        <fullName evidence="3">Membrane protein</fullName>
    </submittedName>
</protein>
<name>A0A916SZN1_9MICO</name>
<feature type="transmembrane region" description="Helical" evidence="1">
    <location>
        <begin position="21"/>
        <end position="44"/>
    </location>
</feature>
<dbReference type="AlphaFoldDB" id="A0A916SZN1"/>
<keyword evidence="1" id="KW-1133">Transmembrane helix</keyword>
<evidence type="ECO:0000256" key="1">
    <source>
        <dbReference type="SAM" id="Phobius"/>
    </source>
</evidence>
<evidence type="ECO:0000313" key="3">
    <source>
        <dbReference type="EMBL" id="GGB23613.1"/>
    </source>
</evidence>
<feature type="transmembrane region" description="Helical" evidence="1">
    <location>
        <begin position="64"/>
        <end position="86"/>
    </location>
</feature>
<feature type="domain" description="DUF1206" evidence="2">
    <location>
        <begin position="23"/>
        <end position="88"/>
    </location>
</feature>
<reference evidence="3" key="1">
    <citation type="journal article" date="2014" name="Int. J. Syst. Evol. Microbiol.">
        <title>Complete genome sequence of Corynebacterium casei LMG S-19264T (=DSM 44701T), isolated from a smear-ripened cheese.</title>
        <authorList>
            <consortium name="US DOE Joint Genome Institute (JGI-PGF)"/>
            <person name="Walter F."/>
            <person name="Albersmeier A."/>
            <person name="Kalinowski J."/>
            <person name="Ruckert C."/>
        </authorList>
    </citation>
    <scope>NUCLEOTIDE SEQUENCE</scope>
    <source>
        <strain evidence="3">CGMCC 1.15085</strain>
    </source>
</reference>
<feature type="domain" description="DUF1206" evidence="2">
    <location>
        <begin position="187"/>
        <end position="255"/>
    </location>
</feature>
<keyword evidence="1" id="KW-0812">Transmembrane</keyword>
<feature type="transmembrane region" description="Helical" evidence="1">
    <location>
        <begin position="189"/>
        <end position="208"/>
    </location>
</feature>